<evidence type="ECO:0000313" key="6">
    <source>
        <dbReference type="EMBL" id="AJF07464.1"/>
    </source>
</evidence>
<name>A0A0B5FS36_9BACT</name>
<evidence type="ECO:0000256" key="1">
    <source>
        <dbReference type="ARBA" id="ARBA00010748"/>
    </source>
</evidence>
<dbReference type="HAMAP" id="MF_00213">
    <property type="entry name" value="HypA_HybF"/>
    <property type="match status" value="1"/>
</dbReference>
<dbReference type="PIRSF" id="PIRSF004761">
    <property type="entry name" value="Hydrgn_mat_HypA"/>
    <property type="match status" value="1"/>
</dbReference>
<dbReference type="GO" id="GO:0051604">
    <property type="term" value="P:protein maturation"/>
    <property type="evidence" value="ECO:0007669"/>
    <property type="project" value="InterPro"/>
</dbReference>
<accession>A0A0B5FS36</accession>
<dbReference type="InterPro" id="IPR020538">
    <property type="entry name" value="Hydgase_Ni_incorp_HypA/HybF_CS"/>
</dbReference>
<dbReference type="PROSITE" id="PS01249">
    <property type="entry name" value="HYPA"/>
    <property type="match status" value="1"/>
</dbReference>
<dbReference type="GO" id="GO:0016151">
    <property type="term" value="F:nickel cation binding"/>
    <property type="evidence" value="ECO:0007669"/>
    <property type="project" value="UniProtKB-UniRule"/>
</dbReference>
<dbReference type="Pfam" id="PF01155">
    <property type="entry name" value="HypA"/>
    <property type="match status" value="1"/>
</dbReference>
<dbReference type="RefSeq" id="WP_040201372.1">
    <property type="nucleotide sequence ID" value="NZ_CP010311.1"/>
</dbReference>
<keyword evidence="4 5" id="KW-0862">Zinc</keyword>
<keyword evidence="3 5" id="KW-0479">Metal-binding</keyword>
<organism evidence="6 7">
    <name type="scientific">Geoalkalibacter subterraneus</name>
    <dbReference type="NCBI Taxonomy" id="483547"/>
    <lineage>
        <taxon>Bacteria</taxon>
        <taxon>Pseudomonadati</taxon>
        <taxon>Thermodesulfobacteriota</taxon>
        <taxon>Desulfuromonadia</taxon>
        <taxon>Desulfuromonadales</taxon>
        <taxon>Geoalkalibacteraceae</taxon>
        <taxon>Geoalkalibacter</taxon>
    </lineage>
</organism>
<feature type="binding site" evidence="5">
    <location>
        <position position="92"/>
    </location>
    <ligand>
        <name>Zn(2+)</name>
        <dbReference type="ChEBI" id="CHEBI:29105"/>
    </ligand>
</feature>
<dbReference type="EMBL" id="CP010311">
    <property type="protein sequence ID" value="AJF07464.1"/>
    <property type="molecule type" value="Genomic_DNA"/>
</dbReference>
<sequence length="113" mass="12639">MHELGITRNIVDIAEQHARQQGVTRVTSVRIEIGALSGVIPEAVEFAFEACTQGTLLEDAQLIIDRIAGRGRCDDCGRESEMDRYTFACPYCESFGMRTVQGEELRIIEMEVD</sequence>
<dbReference type="STRING" id="483547.GSUB_14155"/>
<comment type="similarity">
    <text evidence="1 5">Belongs to the HypA/HybF family.</text>
</comment>
<feature type="binding site" evidence="5">
    <location>
        <position position="2"/>
    </location>
    <ligand>
        <name>Ni(2+)</name>
        <dbReference type="ChEBI" id="CHEBI:49786"/>
    </ligand>
</feature>
<dbReference type="KEGG" id="gsb:GSUB_14155"/>
<dbReference type="Proteomes" id="UP000035036">
    <property type="component" value="Chromosome"/>
</dbReference>
<evidence type="ECO:0000256" key="2">
    <source>
        <dbReference type="ARBA" id="ARBA00022596"/>
    </source>
</evidence>
<comment type="function">
    <text evidence="5">Involved in the maturation of [NiFe] hydrogenases. Required for nickel insertion into the metal center of the hydrogenase.</text>
</comment>
<feature type="binding site" evidence="5">
    <location>
        <position position="73"/>
    </location>
    <ligand>
        <name>Zn(2+)</name>
        <dbReference type="ChEBI" id="CHEBI:29105"/>
    </ligand>
</feature>
<evidence type="ECO:0000256" key="4">
    <source>
        <dbReference type="ARBA" id="ARBA00022833"/>
    </source>
</evidence>
<dbReference type="OrthoDB" id="9800361at2"/>
<dbReference type="HOGENOM" id="CLU_126929_3_0_7"/>
<dbReference type="AlphaFoldDB" id="A0A0B5FS36"/>
<evidence type="ECO:0000256" key="5">
    <source>
        <dbReference type="HAMAP-Rule" id="MF_00213"/>
    </source>
</evidence>
<feature type="binding site" evidence="5">
    <location>
        <position position="76"/>
    </location>
    <ligand>
        <name>Zn(2+)</name>
        <dbReference type="ChEBI" id="CHEBI:29105"/>
    </ligand>
</feature>
<dbReference type="PANTHER" id="PTHR34535">
    <property type="entry name" value="HYDROGENASE MATURATION FACTOR HYPA"/>
    <property type="match status" value="1"/>
</dbReference>
<feature type="binding site" evidence="5">
    <location>
        <position position="89"/>
    </location>
    <ligand>
        <name>Zn(2+)</name>
        <dbReference type="ChEBI" id="CHEBI:29105"/>
    </ligand>
</feature>
<keyword evidence="2 5" id="KW-0533">Nickel</keyword>
<protein>
    <recommendedName>
        <fullName evidence="5">Hydrogenase maturation factor HypA</fullName>
    </recommendedName>
</protein>
<evidence type="ECO:0000256" key="3">
    <source>
        <dbReference type="ARBA" id="ARBA00022723"/>
    </source>
</evidence>
<reference evidence="6 7" key="1">
    <citation type="journal article" date="2015" name="Genome Announc.">
        <title>Genomes of Geoalkalibacter ferrihydriticus Z-0531T and Geoalkalibacter subterraneus Red1T, Two Haloalkaliphilic Metal-Reducing Deltaproteobacteria.</title>
        <authorList>
            <person name="Badalamenti J.P."/>
            <person name="Krajmalnik-Brown R."/>
            <person name="Torres C.I."/>
            <person name="Bond D.R."/>
        </authorList>
    </citation>
    <scope>NUCLEOTIDE SEQUENCE [LARGE SCALE GENOMIC DNA]</scope>
    <source>
        <strain evidence="6 7">Red1</strain>
    </source>
</reference>
<dbReference type="Gene3D" id="3.30.2320.80">
    <property type="match status" value="1"/>
</dbReference>
<proteinExistence type="inferred from homology"/>
<keyword evidence="7" id="KW-1185">Reference proteome</keyword>
<gene>
    <name evidence="5" type="primary">hypA</name>
    <name evidence="6" type="ORF">GSUB_14155</name>
</gene>
<dbReference type="NCBIfam" id="TIGR00100">
    <property type="entry name" value="hypA"/>
    <property type="match status" value="1"/>
</dbReference>
<dbReference type="PANTHER" id="PTHR34535:SF3">
    <property type="entry name" value="HYDROGENASE MATURATION FACTOR HYPA"/>
    <property type="match status" value="1"/>
</dbReference>
<dbReference type="InterPro" id="IPR000688">
    <property type="entry name" value="HypA/HybF"/>
</dbReference>
<dbReference type="GO" id="GO:0008270">
    <property type="term" value="F:zinc ion binding"/>
    <property type="evidence" value="ECO:0007669"/>
    <property type="project" value="UniProtKB-UniRule"/>
</dbReference>
<evidence type="ECO:0000313" key="7">
    <source>
        <dbReference type="Proteomes" id="UP000035036"/>
    </source>
</evidence>